<evidence type="ECO:0000313" key="2">
    <source>
        <dbReference type="EMBL" id="MFC4230838.1"/>
    </source>
</evidence>
<feature type="signal peptide" evidence="1">
    <location>
        <begin position="1"/>
        <end position="18"/>
    </location>
</feature>
<organism evidence="2 3">
    <name type="scientific">Parasediminibacterium paludis</name>
    <dbReference type="NCBI Taxonomy" id="908966"/>
    <lineage>
        <taxon>Bacteria</taxon>
        <taxon>Pseudomonadati</taxon>
        <taxon>Bacteroidota</taxon>
        <taxon>Chitinophagia</taxon>
        <taxon>Chitinophagales</taxon>
        <taxon>Chitinophagaceae</taxon>
        <taxon>Parasediminibacterium</taxon>
    </lineage>
</organism>
<dbReference type="Proteomes" id="UP001595906">
    <property type="component" value="Unassembled WGS sequence"/>
</dbReference>
<feature type="chain" id="PRO_5045849129" description="VWFA domain-containing protein" evidence="1">
    <location>
        <begin position="19"/>
        <end position="477"/>
    </location>
</feature>
<dbReference type="EMBL" id="JBHSDC010000002">
    <property type="protein sequence ID" value="MFC4230838.1"/>
    <property type="molecule type" value="Genomic_DNA"/>
</dbReference>
<evidence type="ECO:0000313" key="3">
    <source>
        <dbReference type="Proteomes" id="UP001595906"/>
    </source>
</evidence>
<evidence type="ECO:0000256" key="1">
    <source>
        <dbReference type="SAM" id="SignalP"/>
    </source>
</evidence>
<gene>
    <name evidence="2" type="ORF">ACFOW1_02975</name>
</gene>
<accession>A0ABV8PSI6</accession>
<evidence type="ECO:0008006" key="4">
    <source>
        <dbReference type="Google" id="ProtNLM"/>
    </source>
</evidence>
<proteinExistence type="predicted"/>
<reference evidence="3" key="1">
    <citation type="journal article" date="2019" name="Int. J. Syst. Evol. Microbiol.">
        <title>The Global Catalogue of Microorganisms (GCM) 10K type strain sequencing project: providing services to taxonomists for standard genome sequencing and annotation.</title>
        <authorList>
            <consortium name="The Broad Institute Genomics Platform"/>
            <consortium name="The Broad Institute Genome Sequencing Center for Infectious Disease"/>
            <person name="Wu L."/>
            <person name="Ma J."/>
        </authorList>
    </citation>
    <scope>NUCLEOTIDE SEQUENCE [LARGE SCALE GENOMIC DNA]</scope>
    <source>
        <strain evidence="3">CECT 8010</strain>
    </source>
</reference>
<sequence length="477" mass="53102">MKYILSGLFAVVAFVANAQTGHLIDSVLANNIIRIPVYQLAKVGNETLVLQMNYASSSFVDTTGIYKLHNAQILSVDLLFTDYPANQNLIALNKRRLQALADLVPAATQQPTTLWQIIRQLDGKDKASAANMLHGFVINYRGPETAISKKKEIDLIKSVTPTLIKIPAEVPPVEDKVNNWSAIHNGGLNQQRIVIYNRPLRKSDVNKPVLQKMAAPKDTIVSFTYKEAKSNQLIPDIRTKFLRDKDSVFFLLAPPLQAITKLVPPALRSLGDSSVLKTLKRNKFAKMLVIADVTNSMSPYVAQIFAWINSEAEKSNVQYVVCFNDGDGRDNDYKKIGRTGGVYGEVYKDAIQLSNLIISTMDKCQNNDIQENDCEAIIKGIDLCNDCEDVVLLADSWAPVRDISLAATIKKPVKVIACGNRIGIRPEYIEIALKTNGSLHFMDEDIVDISPLRKGKQMMIHGKLYAYKNGWVNEVVR</sequence>
<comment type="caution">
    <text evidence="2">The sequence shown here is derived from an EMBL/GenBank/DDBJ whole genome shotgun (WGS) entry which is preliminary data.</text>
</comment>
<name>A0ABV8PSI6_9BACT</name>
<dbReference type="RefSeq" id="WP_379012223.1">
    <property type="nucleotide sequence ID" value="NZ_JBHSDC010000002.1"/>
</dbReference>
<keyword evidence="3" id="KW-1185">Reference proteome</keyword>
<keyword evidence="1" id="KW-0732">Signal</keyword>
<protein>
    <recommendedName>
        <fullName evidence="4">VWFA domain-containing protein</fullName>
    </recommendedName>
</protein>